<feature type="region of interest" description="Disordered" evidence="1">
    <location>
        <begin position="1"/>
        <end position="30"/>
    </location>
</feature>
<evidence type="ECO:0000256" key="1">
    <source>
        <dbReference type="SAM" id="MobiDB-lite"/>
    </source>
</evidence>
<reference evidence="2" key="1">
    <citation type="submission" date="2022-07" db="EMBL/GenBank/DDBJ databases">
        <title>Phylogenomic reconstructions and comparative analyses of Kickxellomycotina fungi.</title>
        <authorList>
            <person name="Reynolds N.K."/>
            <person name="Stajich J.E."/>
            <person name="Barry K."/>
            <person name="Grigoriev I.V."/>
            <person name="Crous P."/>
            <person name="Smith M.E."/>
        </authorList>
    </citation>
    <scope>NUCLEOTIDE SEQUENCE</scope>
    <source>
        <strain evidence="2">RSA 1196</strain>
    </source>
</reference>
<evidence type="ECO:0000313" key="2">
    <source>
        <dbReference type="EMBL" id="KAJ1953389.1"/>
    </source>
</evidence>
<name>A0A9W8AIW9_9FUNG</name>
<protein>
    <submittedName>
        <fullName evidence="2">Uncharacterized protein</fullName>
    </submittedName>
</protein>
<comment type="caution">
    <text evidence="2">The sequence shown here is derived from an EMBL/GenBank/DDBJ whole genome shotgun (WGS) entry which is preliminary data.</text>
</comment>
<accession>A0A9W8AIW9</accession>
<keyword evidence="3" id="KW-1185">Reference proteome</keyword>
<dbReference type="OrthoDB" id="5549449at2759"/>
<evidence type="ECO:0000313" key="3">
    <source>
        <dbReference type="Proteomes" id="UP001150925"/>
    </source>
</evidence>
<sequence>MDSPNDNRSPSSPESGDRQDNYDSTFLSDYSNAQPDFTYLQSDSQPLPLAPSTLATYMQASQPGHFQPSLPTTLEAVAVAGNELVRNCPPNLDFDKLEALESDYRAMMTYSLSSMFALAHQVSVTEVRSELLKSLAGYQNPVPASPGTAPTSPDRRT</sequence>
<proteinExistence type="predicted"/>
<dbReference type="Proteomes" id="UP001150925">
    <property type="component" value="Unassembled WGS sequence"/>
</dbReference>
<organism evidence="2 3">
    <name type="scientific">Dispira parvispora</name>
    <dbReference type="NCBI Taxonomy" id="1520584"/>
    <lineage>
        <taxon>Eukaryota</taxon>
        <taxon>Fungi</taxon>
        <taxon>Fungi incertae sedis</taxon>
        <taxon>Zoopagomycota</taxon>
        <taxon>Kickxellomycotina</taxon>
        <taxon>Dimargaritomycetes</taxon>
        <taxon>Dimargaritales</taxon>
        <taxon>Dimargaritaceae</taxon>
        <taxon>Dispira</taxon>
    </lineage>
</organism>
<feature type="compositionally biased region" description="Low complexity" evidence="1">
    <location>
        <begin position="1"/>
        <end position="14"/>
    </location>
</feature>
<feature type="region of interest" description="Disordered" evidence="1">
    <location>
        <begin position="136"/>
        <end position="157"/>
    </location>
</feature>
<gene>
    <name evidence="2" type="ORF">IWQ62_006002</name>
</gene>
<dbReference type="AlphaFoldDB" id="A0A9W8AIW9"/>
<dbReference type="EMBL" id="JANBPY010002885">
    <property type="protein sequence ID" value="KAJ1953389.1"/>
    <property type="molecule type" value="Genomic_DNA"/>
</dbReference>